<evidence type="ECO:0000259" key="3">
    <source>
        <dbReference type="Pfam" id="PF26526"/>
    </source>
</evidence>
<keyword evidence="2" id="KW-0472">Membrane</keyword>
<dbReference type="EMBL" id="JBHSPW010000004">
    <property type="protein sequence ID" value="MFC5893164.1"/>
    <property type="molecule type" value="Genomic_DNA"/>
</dbReference>
<proteinExistence type="predicted"/>
<evidence type="ECO:0000313" key="5">
    <source>
        <dbReference type="Proteomes" id="UP001596241"/>
    </source>
</evidence>
<sequence>MSTSDDGYGGDYTSPTGQTRTRLPENEGDSYGSGRRSRSGLSSRNLIAVVGVVVLLIAAIAFANRGSSTGPAADTADGAPGKGPAARPTAPTGTDPVTGRNGTIAAGFAKTEQGAQSAAANYAVALGSSDMFDDQKRHRIVSTIMAPSVVGTLQKDLDHAYATDARKAVGLKPDGSTPAGLTFISRTIPIGTKSTAYAGDEATVDVWCTGLLGMAGTGSTRPVTTTWFTITMKLTWTGKDWKAVSQTQKNGPAPVSGDVPASGAKEIAGAVEGFGGFTYAR</sequence>
<feature type="region of interest" description="Disordered" evidence="1">
    <location>
        <begin position="1"/>
        <end position="39"/>
    </location>
</feature>
<dbReference type="Proteomes" id="UP001596241">
    <property type="component" value="Unassembled WGS sequence"/>
</dbReference>
<evidence type="ECO:0000256" key="2">
    <source>
        <dbReference type="SAM" id="Phobius"/>
    </source>
</evidence>
<reference evidence="5" key="1">
    <citation type="journal article" date="2019" name="Int. J. Syst. Evol. Microbiol.">
        <title>The Global Catalogue of Microorganisms (GCM) 10K type strain sequencing project: providing services to taxonomists for standard genome sequencing and annotation.</title>
        <authorList>
            <consortium name="The Broad Institute Genomics Platform"/>
            <consortium name="The Broad Institute Genome Sequencing Center for Infectious Disease"/>
            <person name="Wu L."/>
            <person name="Ma J."/>
        </authorList>
    </citation>
    <scope>NUCLEOTIDE SEQUENCE [LARGE SCALE GENOMIC DNA]</scope>
    <source>
        <strain evidence="5">CGMCC 1.15809</strain>
    </source>
</reference>
<accession>A0ABW1FIU6</accession>
<feature type="region of interest" description="Disordered" evidence="1">
    <location>
        <begin position="68"/>
        <end position="102"/>
    </location>
</feature>
<organism evidence="4 5">
    <name type="scientific">Streptomyces ramulosus</name>
    <dbReference type="NCBI Taxonomy" id="47762"/>
    <lineage>
        <taxon>Bacteria</taxon>
        <taxon>Bacillati</taxon>
        <taxon>Actinomycetota</taxon>
        <taxon>Actinomycetes</taxon>
        <taxon>Kitasatosporales</taxon>
        <taxon>Streptomycetaceae</taxon>
        <taxon>Streptomyces</taxon>
    </lineage>
</organism>
<gene>
    <name evidence="4" type="ORF">ACFP3M_10095</name>
</gene>
<keyword evidence="2" id="KW-0812">Transmembrane</keyword>
<feature type="domain" description="DUF8175" evidence="3">
    <location>
        <begin position="98"/>
        <end position="252"/>
    </location>
</feature>
<keyword evidence="5" id="KW-1185">Reference proteome</keyword>
<name>A0ABW1FIU6_9ACTN</name>
<feature type="transmembrane region" description="Helical" evidence="2">
    <location>
        <begin position="45"/>
        <end position="63"/>
    </location>
</feature>
<evidence type="ECO:0000313" key="4">
    <source>
        <dbReference type="EMBL" id="MFC5893164.1"/>
    </source>
</evidence>
<feature type="compositionally biased region" description="Low complexity" evidence="1">
    <location>
        <begin position="68"/>
        <end position="96"/>
    </location>
</feature>
<comment type="caution">
    <text evidence="4">The sequence shown here is derived from an EMBL/GenBank/DDBJ whole genome shotgun (WGS) entry which is preliminary data.</text>
</comment>
<dbReference type="RefSeq" id="WP_345078874.1">
    <property type="nucleotide sequence ID" value="NZ_BAAAWG010000004.1"/>
</dbReference>
<evidence type="ECO:0000256" key="1">
    <source>
        <dbReference type="SAM" id="MobiDB-lite"/>
    </source>
</evidence>
<feature type="compositionally biased region" description="Low complexity" evidence="1">
    <location>
        <begin position="29"/>
        <end position="39"/>
    </location>
</feature>
<keyword evidence="2" id="KW-1133">Transmembrane helix</keyword>
<dbReference type="Pfam" id="PF26526">
    <property type="entry name" value="DUF8175"/>
    <property type="match status" value="1"/>
</dbReference>
<protein>
    <recommendedName>
        <fullName evidence="3">DUF8175 domain-containing protein</fullName>
    </recommendedName>
</protein>
<dbReference type="InterPro" id="IPR058488">
    <property type="entry name" value="DUF8175"/>
</dbReference>